<evidence type="ECO:0000256" key="6">
    <source>
        <dbReference type="ARBA" id="ARBA00022454"/>
    </source>
</evidence>
<evidence type="ECO:0000256" key="4">
    <source>
        <dbReference type="ARBA" id="ARBA00010073"/>
    </source>
</evidence>
<keyword evidence="9" id="KW-0159">Chromosome partition</keyword>
<keyword evidence="13" id="KW-0137">Centromere</keyword>
<evidence type="ECO:0000313" key="17">
    <source>
        <dbReference type="Proteomes" id="UP000245768"/>
    </source>
</evidence>
<dbReference type="GO" id="GO:1990758">
    <property type="term" value="P:mitotic sister chromatid biorientation"/>
    <property type="evidence" value="ECO:0007669"/>
    <property type="project" value="TreeGrafter"/>
</dbReference>
<evidence type="ECO:0000256" key="1">
    <source>
        <dbReference type="ARBA" id="ARBA00004123"/>
    </source>
</evidence>
<evidence type="ECO:0000256" key="2">
    <source>
        <dbReference type="ARBA" id="ARBA00004186"/>
    </source>
</evidence>
<dbReference type="InterPro" id="IPR013962">
    <property type="entry name" value="DASH_Dam1"/>
</dbReference>
<evidence type="ECO:0000256" key="11">
    <source>
        <dbReference type="ARBA" id="ARBA00023212"/>
    </source>
</evidence>
<evidence type="ECO:0000256" key="9">
    <source>
        <dbReference type="ARBA" id="ARBA00022829"/>
    </source>
</evidence>
<proteinExistence type="inferred from homology"/>
<protein>
    <recommendedName>
        <fullName evidence="5">DASH complex subunit DAM1</fullName>
    </recommendedName>
    <alternativeName>
        <fullName evidence="14">Outer kinetochore protein DAM1</fullName>
    </alternativeName>
</protein>
<feature type="compositionally biased region" description="Polar residues" evidence="15">
    <location>
        <begin position="172"/>
        <end position="181"/>
    </location>
</feature>
<evidence type="ECO:0000256" key="8">
    <source>
        <dbReference type="ARBA" id="ARBA00022701"/>
    </source>
</evidence>
<dbReference type="AlphaFoldDB" id="A0A316YPB1"/>
<gene>
    <name evidence="16" type="ORF">FA10DRAFT_99788</name>
</gene>
<evidence type="ECO:0000256" key="13">
    <source>
        <dbReference type="ARBA" id="ARBA00023328"/>
    </source>
</evidence>
<reference evidence="16" key="1">
    <citation type="journal article" date="2018" name="Mol. Biol. Evol.">
        <title>Broad Genomic Sampling Reveals a Smut Pathogenic Ancestry of the Fungal Clade Ustilaginomycotina.</title>
        <authorList>
            <person name="Kijpornyongpan T."/>
            <person name="Mondo S.J."/>
            <person name="Barry K."/>
            <person name="Sandor L."/>
            <person name="Lee J."/>
            <person name="Lipzen A."/>
            <person name="Pangilinan J."/>
            <person name="LaButti K."/>
            <person name="Hainaut M."/>
            <person name="Henrissat B."/>
            <person name="Grigoriev I.V."/>
            <person name="Spatafora J.W."/>
            <person name="Aime M.C."/>
        </authorList>
    </citation>
    <scope>NUCLEOTIDE SEQUENCE [LARGE SCALE GENOMIC DNA]</scope>
    <source>
        <strain evidence="16">MCA 4198</strain>
    </source>
</reference>
<evidence type="ECO:0000256" key="3">
    <source>
        <dbReference type="ARBA" id="ARBA00004629"/>
    </source>
</evidence>
<evidence type="ECO:0000256" key="10">
    <source>
        <dbReference type="ARBA" id="ARBA00022838"/>
    </source>
</evidence>
<dbReference type="InParanoid" id="A0A316YPB1"/>
<feature type="compositionally biased region" description="Low complexity" evidence="15">
    <location>
        <begin position="195"/>
        <end position="219"/>
    </location>
</feature>
<evidence type="ECO:0000256" key="12">
    <source>
        <dbReference type="ARBA" id="ARBA00023242"/>
    </source>
</evidence>
<keyword evidence="8" id="KW-0493">Microtubule</keyword>
<evidence type="ECO:0000256" key="14">
    <source>
        <dbReference type="ARBA" id="ARBA00030453"/>
    </source>
</evidence>
<dbReference type="GO" id="GO:0044732">
    <property type="term" value="C:mitotic spindle pole body"/>
    <property type="evidence" value="ECO:0007669"/>
    <property type="project" value="TreeGrafter"/>
</dbReference>
<keyword evidence="6" id="KW-0158">Chromosome</keyword>
<dbReference type="EMBL" id="KZ819636">
    <property type="protein sequence ID" value="PWN89893.1"/>
    <property type="molecule type" value="Genomic_DNA"/>
</dbReference>
<dbReference type="GO" id="GO:0042729">
    <property type="term" value="C:DASH complex"/>
    <property type="evidence" value="ECO:0007669"/>
    <property type="project" value="InterPro"/>
</dbReference>
<keyword evidence="17" id="KW-1185">Reference proteome</keyword>
<evidence type="ECO:0000313" key="16">
    <source>
        <dbReference type="EMBL" id="PWN89893.1"/>
    </source>
</evidence>
<evidence type="ECO:0000256" key="15">
    <source>
        <dbReference type="SAM" id="MobiDB-lite"/>
    </source>
</evidence>
<comment type="similarity">
    <text evidence="4">Belongs to the DASH complex DAM1 family.</text>
</comment>
<dbReference type="Proteomes" id="UP000245768">
    <property type="component" value="Unassembled WGS sequence"/>
</dbReference>
<dbReference type="STRING" id="215250.A0A316YPB1"/>
<keyword evidence="12" id="KW-0539">Nucleus</keyword>
<dbReference type="PANTHER" id="PTHR28113">
    <property type="entry name" value="DASH COMPLEX SUBUNIT DAM1"/>
    <property type="match status" value="1"/>
</dbReference>
<feature type="region of interest" description="Disordered" evidence="15">
    <location>
        <begin position="136"/>
        <end position="223"/>
    </location>
</feature>
<dbReference type="GO" id="GO:1990537">
    <property type="term" value="C:mitotic spindle polar microtubule"/>
    <property type="evidence" value="ECO:0007669"/>
    <property type="project" value="TreeGrafter"/>
</dbReference>
<feature type="compositionally biased region" description="Low complexity" evidence="15">
    <location>
        <begin position="161"/>
        <end position="171"/>
    </location>
</feature>
<keyword evidence="10" id="KW-0995">Kinetochore</keyword>
<accession>A0A316YPB1</accession>
<comment type="subcellular location">
    <subcellularLocation>
        <location evidence="3">Chromosome</location>
        <location evidence="3">Centromere</location>
        <location evidence="3">Kinetochore</location>
    </subcellularLocation>
    <subcellularLocation>
        <location evidence="2">Cytoplasm</location>
        <location evidence="2">Cytoskeleton</location>
        <location evidence="2">Spindle</location>
    </subcellularLocation>
    <subcellularLocation>
        <location evidence="1">Nucleus</location>
    </subcellularLocation>
</comment>
<sequence>MSRSRPTTPIRRVSRGSITALSNSQSQGYGGGGSNKEAGTTPLSCFSSAMGDLADEMALLQANLEYIDGIQDSLQTFDESFAMFLYGLKMNAFCVEWPERPDEDSFARVKERQAALSGLAPASSRAPRVSMDAVSVLGPDDGIGDQTYMTQDDDLLDRRPTTTTTAALARTSAPSKASTSSQQQHQQQPLKSALKKPSTGAASASKAGASSAPASAPKGRITVAQKKKREAYAAQIIDTLPLEYRGNDPKTRALAQHVIMALIAASSKGIRIADIVKAPDFPQAKINKTLIALVSAKHVQKRSDNGIVYYLDESRHGTLP</sequence>
<dbReference type="Pfam" id="PF08653">
    <property type="entry name" value="DASH_Dam1"/>
    <property type="match status" value="1"/>
</dbReference>
<keyword evidence="11" id="KW-0206">Cytoskeleton</keyword>
<dbReference type="OrthoDB" id="5586015at2759"/>
<dbReference type="RefSeq" id="XP_025377091.1">
    <property type="nucleotide sequence ID" value="XM_025525847.1"/>
</dbReference>
<name>A0A316YPB1_9BASI</name>
<evidence type="ECO:0000256" key="7">
    <source>
        <dbReference type="ARBA" id="ARBA00022490"/>
    </source>
</evidence>
<feature type="region of interest" description="Disordered" evidence="15">
    <location>
        <begin position="1"/>
        <end position="37"/>
    </location>
</feature>
<organism evidence="16 17">
    <name type="scientific">Acaromyces ingoldii</name>
    <dbReference type="NCBI Taxonomy" id="215250"/>
    <lineage>
        <taxon>Eukaryota</taxon>
        <taxon>Fungi</taxon>
        <taxon>Dikarya</taxon>
        <taxon>Basidiomycota</taxon>
        <taxon>Ustilaginomycotina</taxon>
        <taxon>Exobasidiomycetes</taxon>
        <taxon>Exobasidiales</taxon>
        <taxon>Cryptobasidiaceae</taxon>
        <taxon>Acaromyces</taxon>
    </lineage>
</organism>
<dbReference type="GeneID" id="37047763"/>
<evidence type="ECO:0000256" key="5">
    <source>
        <dbReference type="ARBA" id="ARBA00020497"/>
    </source>
</evidence>
<dbReference type="PANTHER" id="PTHR28113:SF1">
    <property type="entry name" value="DASH COMPLEX SUBUNIT DAM1"/>
    <property type="match status" value="1"/>
</dbReference>
<keyword evidence="7" id="KW-0963">Cytoplasm</keyword>